<dbReference type="GO" id="GO:0001709">
    <property type="term" value="P:cell fate determination"/>
    <property type="evidence" value="ECO:0007669"/>
    <property type="project" value="TreeGrafter"/>
</dbReference>
<proteinExistence type="predicted"/>
<comment type="caution">
    <text evidence="2">The sequence shown here is derived from an EMBL/GenBank/DDBJ whole genome shotgun (WGS) entry which is preliminary data.</text>
</comment>
<evidence type="ECO:0000256" key="1">
    <source>
        <dbReference type="ARBA" id="ARBA00022729"/>
    </source>
</evidence>
<dbReference type="InterPro" id="IPR040361">
    <property type="entry name" value="TPD1"/>
</dbReference>
<keyword evidence="3" id="KW-1185">Reference proteome</keyword>
<evidence type="ECO:0000313" key="2">
    <source>
        <dbReference type="EMBL" id="KAJ8483707.1"/>
    </source>
</evidence>
<gene>
    <name evidence="2" type="ORF">OPV22_016192</name>
</gene>
<accession>A0AAV8QPC2</accession>
<dbReference type="Proteomes" id="UP001222027">
    <property type="component" value="Unassembled WGS sequence"/>
</dbReference>
<dbReference type="AlphaFoldDB" id="A0AAV8QPC2"/>
<evidence type="ECO:0000313" key="3">
    <source>
        <dbReference type="Proteomes" id="UP001222027"/>
    </source>
</evidence>
<protein>
    <submittedName>
        <fullName evidence="2">Uncharacterized protein</fullName>
    </submittedName>
</protein>
<organism evidence="2 3">
    <name type="scientific">Ensete ventricosum</name>
    <name type="common">Abyssinian banana</name>
    <name type="synonym">Musa ensete</name>
    <dbReference type="NCBI Taxonomy" id="4639"/>
    <lineage>
        <taxon>Eukaryota</taxon>
        <taxon>Viridiplantae</taxon>
        <taxon>Streptophyta</taxon>
        <taxon>Embryophyta</taxon>
        <taxon>Tracheophyta</taxon>
        <taxon>Spermatophyta</taxon>
        <taxon>Magnoliopsida</taxon>
        <taxon>Liliopsida</taxon>
        <taxon>Zingiberales</taxon>
        <taxon>Musaceae</taxon>
        <taxon>Ensete</taxon>
    </lineage>
</organism>
<dbReference type="EMBL" id="JAQQAF010000005">
    <property type="protein sequence ID" value="KAJ8483707.1"/>
    <property type="molecule type" value="Genomic_DNA"/>
</dbReference>
<name>A0AAV8QPC2_ENSVE</name>
<sequence length="165" mass="18188">MCTAVVRRHPPTATLGSVVAFGGAPMPPRHPSYPLQTKPSFAIASVLKFLSTVLLLHTFVTVESQRCELSSIQVQQTNTGKKVGFDPVFEVEVRNQCRCTVRSVFLQSEGFASSMMVDPKLFRREGASYLVNDGKGIPSSDSVKFCYAWDRAFTMSPASFQLGCW</sequence>
<dbReference type="Pfam" id="PF24068">
    <property type="entry name" value="TPD1_C"/>
    <property type="match status" value="1"/>
</dbReference>
<keyword evidence="1" id="KW-0732">Signal</keyword>
<reference evidence="2 3" key="1">
    <citation type="submission" date="2022-12" db="EMBL/GenBank/DDBJ databases">
        <title>Chromosome-scale assembly of the Ensete ventricosum genome.</title>
        <authorList>
            <person name="Dussert Y."/>
            <person name="Stocks J."/>
            <person name="Wendawek A."/>
            <person name="Woldeyes F."/>
            <person name="Nichols R.A."/>
            <person name="Borrell J.S."/>
        </authorList>
    </citation>
    <scope>NUCLEOTIDE SEQUENCE [LARGE SCALE GENOMIC DNA]</scope>
    <source>
        <strain evidence="3">cv. Maze</strain>
        <tissue evidence="2">Seeds</tissue>
    </source>
</reference>
<dbReference type="PANTHER" id="PTHR33184">
    <property type="entry name" value="PROTEIN TAPETUM DETERMINANT 1-LIKE-RELATED"/>
    <property type="match status" value="1"/>
</dbReference>
<dbReference type="PANTHER" id="PTHR33184:SF32">
    <property type="entry name" value="EXPRESSED PROTEIN"/>
    <property type="match status" value="1"/>
</dbReference>